<feature type="transmembrane region" description="Helical" evidence="1">
    <location>
        <begin position="269"/>
        <end position="287"/>
    </location>
</feature>
<feature type="transmembrane region" description="Helical" evidence="1">
    <location>
        <begin position="293"/>
        <end position="313"/>
    </location>
</feature>
<protein>
    <submittedName>
        <fullName evidence="2">Uncharacterized protein</fullName>
    </submittedName>
</protein>
<evidence type="ECO:0000313" key="2">
    <source>
        <dbReference type="EMBL" id="KAF3769763.1"/>
    </source>
</evidence>
<keyword evidence="1" id="KW-0472">Membrane</keyword>
<keyword evidence="3" id="KW-1185">Reference proteome</keyword>
<feature type="transmembrane region" description="Helical" evidence="1">
    <location>
        <begin position="406"/>
        <end position="435"/>
    </location>
</feature>
<gene>
    <name evidence="2" type="ORF">M406DRAFT_325249</name>
</gene>
<dbReference type="RefSeq" id="XP_040780724.1">
    <property type="nucleotide sequence ID" value="XM_040919962.1"/>
</dbReference>
<proteinExistence type="predicted"/>
<comment type="caution">
    <text evidence="2">The sequence shown here is derived from an EMBL/GenBank/DDBJ whole genome shotgun (WGS) entry which is preliminary data.</text>
</comment>
<dbReference type="AlphaFoldDB" id="A0A9P4YB22"/>
<reference evidence="2" key="1">
    <citation type="journal article" date="2020" name="Phytopathology">
        <title>Genome sequence of the chestnut blight fungus Cryphonectria parasitica EP155: A fundamental resource for an archetypical invasive plant pathogen.</title>
        <authorList>
            <person name="Crouch J.A."/>
            <person name="Dawe A."/>
            <person name="Aerts A."/>
            <person name="Barry K."/>
            <person name="Churchill A.C.L."/>
            <person name="Grimwood J."/>
            <person name="Hillman B."/>
            <person name="Milgroom M.G."/>
            <person name="Pangilinan J."/>
            <person name="Smith M."/>
            <person name="Salamov A."/>
            <person name="Schmutz J."/>
            <person name="Yadav J."/>
            <person name="Grigoriev I.V."/>
            <person name="Nuss D."/>
        </authorList>
    </citation>
    <scope>NUCLEOTIDE SEQUENCE</scope>
    <source>
        <strain evidence="2">EP155</strain>
    </source>
</reference>
<dbReference type="EMBL" id="MU032344">
    <property type="protein sequence ID" value="KAF3769763.1"/>
    <property type="molecule type" value="Genomic_DNA"/>
</dbReference>
<feature type="transmembrane region" description="Helical" evidence="1">
    <location>
        <begin position="447"/>
        <end position="470"/>
    </location>
</feature>
<evidence type="ECO:0000256" key="1">
    <source>
        <dbReference type="SAM" id="Phobius"/>
    </source>
</evidence>
<keyword evidence="1" id="KW-0812">Transmembrane</keyword>
<evidence type="ECO:0000313" key="3">
    <source>
        <dbReference type="Proteomes" id="UP000803844"/>
    </source>
</evidence>
<keyword evidence="1" id="KW-1133">Transmembrane helix</keyword>
<organism evidence="2 3">
    <name type="scientific">Cryphonectria parasitica (strain ATCC 38755 / EP155)</name>
    <dbReference type="NCBI Taxonomy" id="660469"/>
    <lineage>
        <taxon>Eukaryota</taxon>
        <taxon>Fungi</taxon>
        <taxon>Dikarya</taxon>
        <taxon>Ascomycota</taxon>
        <taxon>Pezizomycotina</taxon>
        <taxon>Sordariomycetes</taxon>
        <taxon>Sordariomycetidae</taxon>
        <taxon>Diaporthales</taxon>
        <taxon>Cryphonectriaceae</taxon>
        <taxon>Cryphonectria-Endothia species complex</taxon>
        <taxon>Cryphonectria</taxon>
    </lineage>
</organism>
<sequence>MAAYNFVNVSVIQPPSSGFGLQSAIKPPYSTLGNSVAIDLYQGGCGIGDKDSVNCSLACQDSQYLFKSTYTIANCLTLAYAANLVPNASLITGHNSAVEALGAFVGLEHMSQFDFNTTIDNFLYCTAAACTNDSLITCGSQVQKIIADSPMNTSSTKLLTTIEAVASLCDDGAGLLVVFYALSLWACDVPHFISKSWSVREKRKVVDVQPGWRERTGALIHSTMVDFQEAQIYFALALATGTFMAAKDPGASGETHYEAVYVDHMVKKWFLVLALSTLSISQLMVFMTSQRSWYKTAISIITVVLSTVFYVLLPPIQNADDYPTITHNPDWALSECGGHASPVVRCSNTFWSSFDKSFKLTNTTTVLAVPYLAFSWRLAYQFVLSPKSSSTAPDSQRRVMHLATPLARTIVLGFTHAFILAYCYIVMINILIAFLANSSWDWSPDKIWPLAILWFSVAIKSAYLVLAGFAKIFGMRLPKPYIF</sequence>
<accession>A0A9P4YB22</accession>
<name>A0A9P4YB22_CRYP1</name>
<dbReference type="GeneID" id="63837091"/>
<dbReference type="Proteomes" id="UP000803844">
    <property type="component" value="Unassembled WGS sequence"/>
</dbReference>